<evidence type="ECO:0000256" key="1">
    <source>
        <dbReference type="SAM" id="MobiDB-lite"/>
    </source>
</evidence>
<gene>
    <name evidence="3" type="primary">LOC131802226</name>
</gene>
<evidence type="ECO:0000313" key="2">
    <source>
        <dbReference type="Proteomes" id="UP001652621"/>
    </source>
</evidence>
<feature type="region of interest" description="Disordered" evidence="1">
    <location>
        <begin position="75"/>
        <end position="121"/>
    </location>
</feature>
<dbReference type="RefSeq" id="XP_058977992.1">
    <property type="nucleotide sequence ID" value="XM_059122009.1"/>
</dbReference>
<dbReference type="Proteomes" id="UP001652621">
    <property type="component" value="Unplaced"/>
</dbReference>
<feature type="region of interest" description="Disordered" evidence="1">
    <location>
        <begin position="186"/>
        <end position="255"/>
    </location>
</feature>
<reference evidence="3" key="1">
    <citation type="submission" date="2025-08" db="UniProtKB">
        <authorList>
            <consortium name="RefSeq"/>
        </authorList>
    </citation>
    <scope>IDENTIFICATION</scope>
    <source>
        <strain evidence="3">Aabys</strain>
        <tissue evidence="3">Whole body</tissue>
    </source>
</reference>
<dbReference type="PANTHER" id="PTHR47331">
    <property type="entry name" value="PHD-TYPE DOMAIN-CONTAINING PROTEIN"/>
    <property type="match status" value="1"/>
</dbReference>
<feature type="compositionally biased region" description="Polar residues" evidence="1">
    <location>
        <begin position="109"/>
        <end position="118"/>
    </location>
</feature>
<keyword evidence="2" id="KW-1185">Reference proteome</keyword>
<organism evidence="2 3">
    <name type="scientific">Musca domestica</name>
    <name type="common">House fly</name>
    <dbReference type="NCBI Taxonomy" id="7370"/>
    <lineage>
        <taxon>Eukaryota</taxon>
        <taxon>Metazoa</taxon>
        <taxon>Ecdysozoa</taxon>
        <taxon>Arthropoda</taxon>
        <taxon>Hexapoda</taxon>
        <taxon>Insecta</taxon>
        <taxon>Pterygota</taxon>
        <taxon>Neoptera</taxon>
        <taxon>Endopterygota</taxon>
        <taxon>Diptera</taxon>
        <taxon>Brachycera</taxon>
        <taxon>Muscomorpha</taxon>
        <taxon>Muscoidea</taxon>
        <taxon>Muscidae</taxon>
        <taxon>Musca</taxon>
    </lineage>
</organism>
<feature type="compositionally biased region" description="Polar residues" evidence="1">
    <location>
        <begin position="75"/>
        <end position="85"/>
    </location>
</feature>
<feature type="compositionally biased region" description="Low complexity" evidence="1">
    <location>
        <begin position="196"/>
        <end position="233"/>
    </location>
</feature>
<proteinExistence type="predicted"/>
<feature type="compositionally biased region" description="Acidic residues" evidence="1">
    <location>
        <begin position="13"/>
        <end position="22"/>
    </location>
</feature>
<name>A0ABM3UWT9_MUSDO</name>
<dbReference type="GeneID" id="131802226"/>
<sequence length="421" mass="46113">MENQNKMVATLPDYEEDVPMSDEERDVDDMVLVPLTDIELAPNCCTGTNVDAAATHNEPALAACAAVIQPETAMQPTAGMSSAPTTPRRVITPGGSDRRSDSKDPVATPKSTAGSTGSSKRRCSWCHQKHHLRQCGRFKRLSLDKKIRTVVKHLCCSNCLDSDHLLRDCRKDPGCKQCKGKHHNLLHPSAQLSQQNNKNNYNKDNNNNINNKNKNANNKNNNNNINKDNINNNGPSTSSRSNKRPSVQSNPSAFSSHVTTLHSMAIQPIITIGPTIVAQLVSPTKIIPVRAMLDPCADSSQICNTLVKSLRLHSIPVGSDRFAQFTLVSTFDSAQRLSVSARVTNLTRRLSPSQSASESIKEHYQGMMLADPQFFKASRVAVVLGAEVYPKVMKTQVYSSPGFPWAQLTIFGWVLSGPCPM</sequence>
<accession>A0ABM3UWT9</accession>
<feature type="region of interest" description="Disordered" evidence="1">
    <location>
        <begin position="1"/>
        <end position="22"/>
    </location>
</feature>
<dbReference type="PANTHER" id="PTHR47331:SF5">
    <property type="entry name" value="RIBONUCLEASE H"/>
    <property type="match status" value="1"/>
</dbReference>
<protein>
    <submittedName>
        <fullName evidence="3">Homeobox protein 5-like</fullName>
    </submittedName>
</protein>
<evidence type="ECO:0000313" key="3">
    <source>
        <dbReference type="RefSeq" id="XP_058977992.1"/>
    </source>
</evidence>
<feature type="compositionally biased region" description="Polar residues" evidence="1">
    <location>
        <begin position="234"/>
        <end position="255"/>
    </location>
</feature>